<name>A0ACA9QF66_9GLOM</name>
<reference evidence="1" key="1">
    <citation type="submission" date="2021-06" db="EMBL/GenBank/DDBJ databases">
        <authorList>
            <person name="Kallberg Y."/>
            <person name="Tangrot J."/>
            <person name="Rosling A."/>
        </authorList>
    </citation>
    <scope>NUCLEOTIDE SEQUENCE</scope>
    <source>
        <strain evidence="1">28 12/20/2015</strain>
    </source>
</reference>
<organism evidence="1 2">
    <name type="scientific">Cetraspora pellucida</name>
    <dbReference type="NCBI Taxonomy" id="1433469"/>
    <lineage>
        <taxon>Eukaryota</taxon>
        <taxon>Fungi</taxon>
        <taxon>Fungi incertae sedis</taxon>
        <taxon>Mucoromycota</taxon>
        <taxon>Glomeromycotina</taxon>
        <taxon>Glomeromycetes</taxon>
        <taxon>Diversisporales</taxon>
        <taxon>Gigasporaceae</taxon>
        <taxon>Cetraspora</taxon>
    </lineage>
</organism>
<comment type="caution">
    <text evidence="1">The sequence shown here is derived from an EMBL/GenBank/DDBJ whole genome shotgun (WGS) entry which is preliminary data.</text>
</comment>
<dbReference type="Proteomes" id="UP000789366">
    <property type="component" value="Unassembled WGS sequence"/>
</dbReference>
<evidence type="ECO:0000313" key="1">
    <source>
        <dbReference type="EMBL" id="CAG8742844.1"/>
    </source>
</evidence>
<gene>
    <name evidence="1" type="ORF">SPELUC_LOCUS13937</name>
</gene>
<accession>A0ACA9QF66</accession>
<evidence type="ECO:0000313" key="2">
    <source>
        <dbReference type="Proteomes" id="UP000789366"/>
    </source>
</evidence>
<feature type="non-terminal residue" evidence="1">
    <location>
        <position position="1"/>
    </location>
</feature>
<proteinExistence type="predicted"/>
<sequence length="108" mass="11996">GIGTNQILSMQLVSVFFVYDHPEIIPYDVLHRLAINADIKTMKAETDLETISSTKPELSELIEGTVNVTNTLSPIIPILGVVTSLLNDIFTIHENAQFNKKMSRSIIN</sequence>
<protein>
    <submittedName>
        <fullName evidence="1">2149_t:CDS:1</fullName>
    </submittedName>
</protein>
<dbReference type="EMBL" id="CAJVPW010038779">
    <property type="protein sequence ID" value="CAG8742844.1"/>
    <property type="molecule type" value="Genomic_DNA"/>
</dbReference>
<feature type="non-terminal residue" evidence="1">
    <location>
        <position position="108"/>
    </location>
</feature>
<keyword evidence="2" id="KW-1185">Reference proteome</keyword>